<organism evidence="1">
    <name type="scientific">freshwater metagenome</name>
    <dbReference type="NCBI Taxonomy" id="449393"/>
    <lineage>
        <taxon>unclassified sequences</taxon>
        <taxon>metagenomes</taxon>
        <taxon>ecological metagenomes</taxon>
    </lineage>
</organism>
<dbReference type="AlphaFoldDB" id="A0A6J6CMI6"/>
<accession>A0A6J6CMI6</accession>
<protein>
    <submittedName>
        <fullName evidence="1">Unannotated protein</fullName>
    </submittedName>
</protein>
<sequence>MADHVHHSGNHSASNRAELFVGVAHDCCIVAPDVQVHIAVGISAEDRVSAIPRHRREVFAGSSGALLLEIQNNGFVTSPLAIDIESDNPDFHFVVDPTPLTGELLERRELAFHSSGPGWTSLALRFRTTSLVGDLADRDRVDMMIVCE</sequence>
<dbReference type="EMBL" id="CAEZTD010000003">
    <property type="protein sequence ID" value="CAB4551559.1"/>
    <property type="molecule type" value="Genomic_DNA"/>
</dbReference>
<name>A0A6J6CMI6_9ZZZZ</name>
<gene>
    <name evidence="1" type="ORF">UFOPK1591_00064</name>
</gene>
<evidence type="ECO:0000313" key="1">
    <source>
        <dbReference type="EMBL" id="CAB4551559.1"/>
    </source>
</evidence>
<reference evidence="1" key="1">
    <citation type="submission" date="2020-05" db="EMBL/GenBank/DDBJ databases">
        <authorList>
            <person name="Chiriac C."/>
            <person name="Salcher M."/>
            <person name="Ghai R."/>
            <person name="Kavagutti S V."/>
        </authorList>
    </citation>
    <scope>NUCLEOTIDE SEQUENCE</scope>
</reference>
<proteinExistence type="predicted"/>